<dbReference type="AlphaFoldDB" id="A0A927IFW8"/>
<evidence type="ECO:0000313" key="2">
    <source>
        <dbReference type="Proteomes" id="UP000622317"/>
    </source>
</evidence>
<name>A0A927IFW8_9BACT</name>
<protein>
    <submittedName>
        <fullName evidence="1">Uncharacterized protein</fullName>
    </submittedName>
</protein>
<dbReference type="EMBL" id="JACYFG010000003">
    <property type="protein sequence ID" value="MBD5778229.1"/>
    <property type="molecule type" value="Genomic_DNA"/>
</dbReference>
<gene>
    <name evidence="1" type="ORF">IEN85_01815</name>
</gene>
<sequence length="220" mass="25320">MRRLQNIKYLTCVVSALWTQSPCLTANSEFQGILEYDYVQRNFLGEEKKRTLFYIKHPKIRLEAEYPEGKTFVLQVDLNEGTKAIAWKGLYSIQSGDYTEIQDLFSKKLAELELETTNQIGKCVINSRDGSLTATIEYDEATPTSCFLEFHDLFRAITQEHDLPQNIPNYVEYVFGSDSGKLTLIRMEEKKLDESVFTMPRVPTPIDADEVLQTVPRKSK</sequence>
<dbReference type="RefSeq" id="WP_191615364.1">
    <property type="nucleotide sequence ID" value="NZ_JACYFG010000003.1"/>
</dbReference>
<accession>A0A927IFW8</accession>
<dbReference type="Proteomes" id="UP000622317">
    <property type="component" value="Unassembled WGS sequence"/>
</dbReference>
<keyword evidence="2" id="KW-1185">Reference proteome</keyword>
<evidence type="ECO:0000313" key="1">
    <source>
        <dbReference type="EMBL" id="MBD5778229.1"/>
    </source>
</evidence>
<comment type="caution">
    <text evidence="1">The sequence shown here is derived from an EMBL/GenBank/DDBJ whole genome shotgun (WGS) entry which is preliminary data.</text>
</comment>
<organism evidence="1 2">
    <name type="scientific">Pelagicoccus enzymogenes</name>
    <dbReference type="NCBI Taxonomy" id="2773457"/>
    <lineage>
        <taxon>Bacteria</taxon>
        <taxon>Pseudomonadati</taxon>
        <taxon>Verrucomicrobiota</taxon>
        <taxon>Opitutia</taxon>
        <taxon>Puniceicoccales</taxon>
        <taxon>Pelagicoccaceae</taxon>
        <taxon>Pelagicoccus</taxon>
    </lineage>
</organism>
<proteinExistence type="predicted"/>
<reference evidence="1" key="1">
    <citation type="submission" date="2020-09" db="EMBL/GenBank/DDBJ databases">
        <title>Pelagicoccus enzymogenes sp. nov. with an EPS production, isolated from marine sediment.</title>
        <authorList>
            <person name="Feng X."/>
        </authorList>
    </citation>
    <scope>NUCLEOTIDE SEQUENCE</scope>
    <source>
        <strain evidence="1">NFK12</strain>
    </source>
</reference>